<feature type="transmembrane region" description="Helical" evidence="1">
    <location>
        <begin position="296"/>
        <end position="317"/>
    </location>
</feature>
<proteinExistence type="predicted"/>
<feature type="transmembrane region" description="Helical" evidence="1">
    <location>
        <begin position="323"/>
        <end position="342"/>
    </location>
</feature>
<evidence type="ECO:0000313" key="2">
    <source>
        <dbReference type="EMBL" id="RZS74654.1"/>
    </source>
</evidence>
<feature type="transmembrane region" description="Helical" evidence="1">
    <location>
        <begin position="64"/>
        <end position="83"/>
    </location>
</feature>
<evidence type="ECO:0000256" key="1">
    <source>
        <dbReference type="SAM" id="Phobius"/>
    </source>
</evidence>
<dbReference type="Proteomes" id="UP000293874">
    <property type="component" value="Unassembled WGS sequence"/>
</dbReference>
<protein>
    <submittedName>
        <fullName evidence="2">Uncharacterized protein</fullName>
    </submittedName>
</protein>
<dbReference type="RefSeq" id="WP_130539104.1">
    <property type="nucleotide sequence ID" value="NZ_CP042431.1"/>
</dbReference>
<dbReference type="OrthoDB" id="529448at2"/>
<feature type="transmembrane region" description="Helical" evidence="1">
    <location>
        <begin position="20"/>
        <end position="44"/>
    </location>
</feature>
<dbReference type="AlphaFoldDB" id="A0A4Q7N1Z5"/>
<organism evidence="2 3">
    <name type="scientific">Pseudobacter ginsenosidimutans</name>
    <dbReference type="NCBI Taxonomy" id="661488"/>
    <lineage>
        <taxon>Bacteria</taxon>
        <taxon>Pseudomonadati</taxon>
        <taxon>Bacteroidota</taxon>
        <taxon>Chitinophagia</taxon>
        <taxon>Chitinophagales</taxon>
        <taxon>Chitinophagaceae</taxon>
        <taxon>Pseudobacter</taxon>
    </lineage>
</organism>
<name>A0A4Q7N1Z5_9BACT</name>
<keyword evidence="1" id="KW-0812">Transmembrane</keyword>
<comment type="caution">
    <text evidence="2">The sequence shown here is derived from an EMBL/GenBank/DDBJ whole genome shotgun (WGS) entry which is preliminary data.</text>
</comment>
<reference evidence="2 3" key="1">
    <citation type="submission" date="2019-02" db="EMBL/GenBank/DDBJ databases">
        <title>Genomic Encyclopedia of Type Strains, Phase IV (KMG-IV): sequencing the most valuable type-strain genomes for metagenomic binning, comparative biology and taxonomic classification.</title>
        <authorList>
            <person name="Goeker M."/>
        </authorList>
    </citation>
    <scope>NUCLEOTIDE SEQUENCE [LARGE SCALE GENOMIC DNA]</scope>
    <source>
        <strain evidence="2 3">DSM 18116</strain>
    </source>
</reference>
<gene>
    <name evidence="2" type="ORF">EV199_0503</name>
</gene>
<accession>A0A4Q7N1Z5</accession>
<evidence type="ECO:0000313" key="3">
    <source>
        <dbReference type="Proteomes" id="UP000293874"/>
    </source>
</evidence>
<sequence>MFSNIGSLLDRLQGLLSKAFLLCGLVPFILLFFINWGMVYYLFPEKYNEWHGILMPSDDSPLDFWIKLVLVIFVGSLIIWNVNPWLRQFWEGKFLPEWLERIFCRELSKKFLELQNERSKQELELNAYRGFSKKFEEELAEARKSGSAQPASGITSELVEAYKKIKDENRSFSTIAYDEVKTVFDLLVTELKQNAADKNTGLDKIHVGFINIVREIVSRSESNYDKLLTEIRQRFAGSMGRIRPTTMANFAEAHRDYGLNRYGIDIERFWLHLLRVIREDEHFYPMLEEAKNQLDFSIAITSVFSITTLVWIFVSFFGGDSAIIFAMISILGPLIIIISYQISVQSYRGFSAVVQAAIDLNRFKLFAAFHLKEPENSTEEFKLWQELSKLKPSLDFNEKDTVDEEPPPRQGGWDRFKKWIGLK</sequence>
<dbReference type="EMBL" id="SGXA01000001">
    <property type="protein sequence ID" value="RZS74654.1"/>
    <property type="molecule type" value="Genomic_DNA"/>
</dbReference>
<keyword evidence="1" id="KW-0472">Membrane</keyword>
<keyword evidence="3" id="KW-1185">Reference proteome</keyword>
<keyword evidence="1" id="KW-1133">Transmembrane helix</keyword>